<dbReference type="PANTHER" id="PTHR41523:SF7">
    <property type="entry name" value="HISTIDINE KINASE"/>
    <property type="match status" value="1"/>
</dbReference>
<dbReference type="InterPro" id="IPR036890">
    <property type="entry name" value="HATPase_C_sf"/>
</dbReference>
<keyword evidence="7" id="KW-0418">Kinase</keyword>
<dbReference type="CDD" id="cd18774">
    <property type="entry name" value="PDC2_HK_sensor"/>
    <property type="match status" value="1"/>
</dbReference>
<keyword evidence="8" id="KW-0067">ATP-binding</keyword>
<gene>
    <name evidence="10" type="ORF">JMJ56_24260</name>
</gene>
<comment type="catalytic activity">
    <reaction evidence="1">
        <text>ATP + protein L-histidine = ADP + protein N-phospho-L-histidine.</text>
        <dbReference type="EC" id="2.7.13.3"/>
    </reaction>
</comment>
<reference evidence="10 11" key="1">
    <citation type="submission" date="2021-01" db="EMBL/GenBank/DDBJ databases">
        <title>Belnapia mucosa sp. nov. and Belnapia arida sp. nov., isolated from the Tabernas Desert (Almeria, Spain).</title>
        <authorList>
            <person name="Molina-Menor E."/>
            <person name="Vidal-Verdu A."/>
            <person name="Calonge A."/>
            <person name="Satari L."/>
            <person name="Pereto J."/>
            <person name="Porcar M."/>
        </authorList>
    </citation>
    <scope>NUCLEOTIDE SEQUENCE [LARGE SCALE GENOMIC DNA]</scope>
    <source>
        <strain evidence="10 11">T18</strain>
    </source>
</reference>
<evidence type="ECO:0000256" key="2">
    <source>
        <dbReference type="ARBA" id="ARBA00004370"/>
    </source>
</evidence>
<dbReference type="EC" id="2.7.13.3" evidence="3"/>
<evidence type="ECO:0000313" key="10">
    <source>
        <dbReference type="EMBL" id="MBL6081121.1"/>
    </source>
</evidence>
<evidence type="ECO:0000259" key="9">
    <source>
        <dbReference type="PROSITE" id="PS50885"/>
    </source>
</evidence>
<evidence type="ECO:0000256" key="3">
    <source>
        <dbReference type="ARBA" id="ARBA00012438"/>
    </source>
</evidence>
<dbReference type="PROSITE" id="PS50885">
    <property type="entry name" value="HAMP"/>
    <property type="match status" value="1"/>
</dbReference>
<comment type="caution">
    <text evidence="10">The sequence shown here is derived from an EMBL/GenBank/DDBJ whole genome shotgun (WGS) entry which is preliminary data.</text>
</comment>
<evidence type="ECO:0000256" key="5">
    <source>
        <dbReference type="ARBA" id="ARBA00022679"/>
    </source>
</evidence>
<protein>
    <recommendedName>
        <fullName evidence="3">histidine kinase</fullName>
        <ecNumber evidence="3">2.7.13.3</ecNumber>
    </recommendedName>
</protein>
<dbReference type="Gene3D" id="6.10.340.10">
    <property type="match status" value="1"/>
</dbReference>
<dbReference type="InterPro" id="IPR003660">
    <property type="entry name" value="HAMP_dom"/>
</dbReference>
<keyword evidence="6" id="KW-0547">Nucleotide-binding</keyword>
<accession>A0ABS1U8W5</accession>
<sequence length="573" mass="60719">MLLALAPALLLGALTTWELGQAYRQAEEAGLTSTAQALATALDREVEIAATALTTLAASPLLGAGDIAGTYPQAAAVGRAFGGWVALLEADSQQIFNTLKPLGAELPRGSGGSHVGRAIASERPVVSDLFTGATARQPVVAVFQPLPLGTAGAAPEGSRVLLLAFSPKRLSALLERQELGHAGGFAVLTDGNHSVLARSSEHGRFLGQLSPAWFIKAVTGQDRGLVRGGTALAGHEAVAAFQRLEVASSWVVTVTLPYAPYRGRWHGPMLRYAIGAALLSAAAAAVAALLAQRLLRPLQALARDADRLRQGDDPASSQPERIAELEALRRALWRAVEALRARATAEGRATAAEEATTELCQAARWRELLVHELNHRVKNVLATVQSLALQTLRGTRGEPDRFVHDFTGRLRSLARAHDLLTARGWEGAPLDALVAAALAPWRGGERIAASGPEQVYLTSHQAQALALALHELATNAAKYGALSRPEGRVTVFWARRPQNAGGQEVVVELTWAETGGPVVTGVPERCGFGTRLLERGLSSDLGPDSSVVLQFKPEGLRALLRFRPYARPNQLCA</sequence>
<evidence type="ECO:0000256" key="4">
    <source>
        <dbReference type="ARBA" id="ARBA00022553"/>
    </source>
</evidence>
<keyword evidence="5" id="KW-0808">Transferase</keyword>
<organism evidence="10 11">
    <name type="scientific">Belnapia arida</name>
    <dbReference type="NCBI Taxonomy" id="2804533"/>
    <lineage>
        <taxon>Bacteria</taxon>
        <taxon>Pseudomonadati</taxon>
        <taxon>Pseudomonadota</taxon>
        <taxon>Alphaproteobacteria</taxon>
        <taxon>Acetobacterales</taxon>
        <taxon>Roseomonadaceae</taxon>
        <taxon>Belnapia</taxon>
    </lineage>
</organism>
<evidence type="ECO:0000256" key="1">
    <source>
        <dbReference type="ARBA" id="ARBA00000085"/>
    </source>
</evidence>
<dbReference type="Gene3D" id="3.30.565.10">
    <property type="entry name" value="Histidine kinase-like ATPase, C-terminal domain"/>
    <property type="match status" value="1"/>
</dbReference>
<comment type="subcellular location">
    <subcellularLocation>
        <location evidence="2">Membrane</location>
    </subcellularLocation>
</comment>
<keyword evidence="11" id="KW-1185">Reference proteome</keyword>
<dbReference type="Pfam" id="PF07536">
    <property type="entry name" value="HWE_HK"/>
    <property type="match status" value="1"/>
</dbReference>
<keyword evidence="4" id="KW-0597">Phosphoprotein</keyword>
<evidence type="ECO:0000313" key="11">
    <source>
        <dbReference type="Proteomes" id="UP000660885"/>
    </source>
</evidence>
<name>A0ABS1U8W5_9PROT</name>
<evidence type="ECO:0000256" key="8">
    <source>
        <dbReference type="ARBA" id="ARBA00022840"/>
    </source>
</evidence>
<feature type="domain" description="HAMP" evidence="9">
    <location>
        <begin position="292"/>
        <end position="344"/>
    </location>
</feature>
<dbReference type="PANTHER" id="PTHR41523">
    <property type="entry name" value="TWO-COMPONENT SYSTEM SENSOR PROTEIN"/>
    <property type="match status" value="1"/>
</dbReference>
<dbReference type="EMBL" id="JAETWB010000021">
    <property type="protein sequence ID" value="MBL6081121.1"/>
    <property type="molecule type" value="Genomic_DNA"/>
</dbReference>
<evidence type="ECO:0000256" key="6">
    <source>
        <dbReference type="ARBA" id="ARBA00022741"/>
    </source>
</evidence>
<proteinExistence type="predicted"/>
<dbReference type="SMART" id="SM00911">
    <property type="entry name" value="HWE_HK"/>
    <property type="match status" value="1"/>
</dbReference>
<dbReference type="Proteomes" id="UP000660885">
    <property type="component" value="Unassembled WGS sequence"/>
</dbReference>
<evidence type="ECO:0000256" key="7">
    <source>
        <dbReference type="ARBA" id="ARBA00022777"/>
    </source>
</evidence>
<dbReference type="InterPro" id="IPR011102">
    <property type="entry name" value="Sig_transdc_His_kinase_HWE"/>
</dbReference>